<keyword evidence="4" id="KW-0804">Transcription</keyword>
<proteinExistence type="inferred from homology"/>
<dbReference type="InterPro" id="IPR000847">
    <property type="entry name" value="LysR_HTH_N"/>
</dbReference>
<dbReference type="InterPro" id="IPR058163">
    <property type="entry name" value="LysR-type_TF_proteobact-type"/>
</dbReference>
<comment type="caution">
    <text evidence="6">The sequence shown here is derived from an EMBL/GenBank/DDBJ whole genome shotgun (WGS) entry which is preliminary data.</text>
</comment>
<dbReference type="Gene3D" id="1.10.10.10">
    <property type="entry name" value="Winged helix-like DNA-binding domain superfamily/Winged helix DNA-binding domain"/>
    <property type="match status" value="1"/>
</dbReference>
<dbReference type="Proteomes" id="UP000297737">
    <property type="component" value="Unassembled WGS sequence"/>
</dbReference>
<name>A0A4Y9ETE6_9SPHN</name>
<dbReference type="InterPro" id="IPR036390">
    <property type="entry name" value="WH_DNA-bd_sf"/>
</dbReference>
<dbReference type="InterPro" id="IPR005119">
    <property type="entry name" value="LysR_subst-bd"/>
</dbReference>
<dbReference type="GO" id="GO:0003700">
    <property type="term" value="F:DNA-binding transcription factor activity"/>
    <property type="evidence" value="ECO:0007669"/>
    <property type="project" value="InterPro"/>
</dbReference>
<protein>
    <submittedName>
        <fullName evidence="6">LysR family transcriptional regulator</fullName>
    </submittedName>
</protein>
<dbReference type="GO" id="GO:0006351">
    <property type="term" value="P:DNA-templated transcription"/>
    <property type="evidence" value="ECO:0007669"/>
    <property type="project" value="TreeGrafter"/>
</dbReference>
<accession>A0A4Y9ETE6</accession>
<reference evidence="6 7" key="1">
    <citation type="submission" date="2019-02" db="EMBL/GenBank/DDBJ databases">
        <title>Polymorphobacter sp. isolated from the lake at the Tibet of China.</title>
        <authorList>
            <person name="Li A."/>
        </authorList>
    </citation>
    <scope>NUCLEOTIDE SEQUENCE [LARGE SCALE GENOMIC DNA]</scope>
    <source>
        <strain evidence="6 7">DJ1R-1</strain>
    </source>
</reference>
<organism evidence="6 7">
    <name type="scientific">Glacieibacterium arshaanense</name>
    <dbReference type="NCBI Taxonomy" id="2511025"/>
    <lineage>
        <taxon>Bacteria</taxon>
        <taxon>Pseudomonadati</taxon>
        <taxon>Pseudomonadota</taxon>
        <taxon>Alphaproteobacteria</taxon>
        <taxon>Sphingomonadales</taxon>
        <taxon>Sphingosinicellaceae</taxon>
        <taxon>Glacieibacterium</taxon>
    </lineage>
</organism>
<gene>
    <name evidence="6" type="ORF">EUV02_01220</name>
</gene>
<dbReference type="InterPro" id="IPR036388">
    <property type="entry name" value="WH-like_DNA-bd_sf"/>
</dbReference>
<dbReference type="CDD" id="cd08471">
    <property type="entry name" value="PBP2_CrgA_like_2"/>
    <property type="match status" value="1"/>
</dbReference>
<dbReference type="GO" id="GO:0043565">
    <property type="term" value="F:sequence-specific DNA binding"/>
    <property type="evidence" value="ECO:0007669"/>
    <property type="project" value="TreeGrafter"/>
</dbReference>
<comment type="similarity">
    <text evidence="1">Belongs to the LysR transcriptional regulatory family.</text>
</comment>
<dbReference type="Pfam" id="PF03466">
    <property type="entry name" value="LysR_substrate"/>
    <property type="match status" value="1"/>
</dbReference>
<dbReference type="PROSITE" id="PS50931">
    <property type="entry name" value="HTH_LYSR"/>
    <property type="match status" value="1"/>
</dbReference>
<sequence>MARLEAMAVFAKVAETGGFAEAARQLNMSPPAVTRAIAGLEDAIGTRLLTRTTRSVRLTEAGARYFEDCRRILAEVGEAEAAAAGAYAMPTGTLSLTASVLFGQNYMLPIVTDYLDRNPAMTVRALFVDRVTNIVEEGIDVAIRIGHLPDSSHAAIRVGAVRLVVCGAPDYFAAHGLPQTPAELTQHSIIAATSAFAALDWRFGQDEKTVVTVVPRLLLSSYAAVTAAAEHGWGLARALSYQVAPALASGALQTVLSDYEPAPLPIHIIHPEGRRAAAKVRAFVDLAVDRLRANKLIN</sequence>
<dbReference type="PANTHER" id="PTHR30537:SF5">
    <property type="entry name" value="HTH-TYPE TRANSCRIPTIONAL ACTIVATOR TTDR-RELATED"/>
    <property type="match status" value="1"/>
</dbReference>
<evidence type="ECO:0000256" key="2">
    <source>
        <dbReference type="ARBA" id="ARBA00023015"/>
    </source>
</evidence>
<dbReference type="SUPFAM" id="SSF53850">
    <property type="entry name" value="Periplasmic binding protein-like II"/>
    <property type="match status" value="1"/>
</dbReference>
<keyword evidence="7" id="KW-1185">Reference proteome</keyword>
<feature type="domain" description="HTH lysR-type" evidence="5">
    <location>
        <begin position="1"/>
        <end position="59"/>
    </location>
</feature>
<evidence type="ECO:0000259" key="5">
    <source>
        <dbReference type="PROSITE" id="PS50931"/>
    </source>
</evidence>
<evidence type="ECO:0000256" key="3">
    <source>
        <dbReference type="ARBA" id="ARBA00023125"/>
    </source>
</evidence>
<dbReference type="EMBL" id="SIHO01000001">
    <property type="protein sequence ID" value="TFU06600.1"/>
    <property type="molecule type" value="Genomic_DNA"/>
</dbReference>
<dbReference type="PANTHER" id="PTHR30537">
    <property type="entry name" value="HTH-TYPE TRANSCRIPTIONAL REGULATOR"/>
    <property type="match status" value="1"/>
</dbReference>
<keyword evidence="2" id="KW-0805">Transcription regulation</keyword>
<evidence type="ECO:0000313" key="6">
    <source>
        <dbReference type="EMBL" id="TFU06600.1"/>
    </source>
</evidence>
<dbReference type="Gene3D" id="3.40.190.290">
    <property type="match status" value="1"/>
</dbReference>
<dbReference type="SUPFAM" id="SSF46785">
    <property type="entry name" value="Winged helix' DNA-binding domain"/>
    <property type="match status" value="1"/>
</dbReference>
<evidence type="ECO:0000256" key="4">
    <source>
        <dbReference type="ARBA" id="ARBA00023163"/>
    </source>
</evidence>
<dbReference type="Pfam" id="PF00126">
    <property type="entry name" value="HTH_1"/>
    <property type="match status" value="1"/>
</dbReference>
<keyword evidence="3" id="KW-0238">DNA-binding</keyword>
<dbReference type="FunFam" id="1.10.10.10:FF:000001">
    <property type="entry name" value="LysR family transcriptional regulator"/>
    <property type="match status" value="1"/>
</dbReference>
<dbReference type="AlphaFoldDB" id="A0A4Y9ETE6"/>
<evidence type="ECO:0000256" key="1">
    <source>
        <dbReference type="ARBA" id="ARBA00009437"/>
    </source>
</evidence>
<dbReference type="PRINTS" id="PR00039">
    <property type="entry name" value="HTHLYSR"/>
</dbReference>
<dbReference type="OrthoDB" id="9786526at2"/>
<evidence type="ECO:0000313" key="7">
    <source>
        <dbReference type="Proteomes" id="UP000297737"/>
    </source>
</evidence>